<evidence type="ECO:0000313" key="2">
    <source>
        <dbReference type="Proteomes" id="UP001321473"/>
    </source>
</evidence>
<accession>A0AAQ4DS15</accession>
<name>A0AAQ4DS15_AMBAM</name>
<evidence type="ECO:0000313" key="1">
    <source>
        <dbReference type="EMBL" id="KAK8765255.1"/>
    </source>
</evidence>
<dbReference type="Proteomes" id="UP001321473">
    <property type="component" value="Unassembled WGS sequence"/>
</dbReference>
<protein>
    <submittedName>
        <fullName evidence="1">Uncharacterized protein</fullName>
    </submittedName>
</protein>
<gene>
    <name evidence="1" type="ORF">V5799_032139</name>
</gene>
<proteinExistence type="predicted"/>
<keyword evidence="2" id="KW-1185">Reference proteome</keyword>
<dbReference type="AlphaFoldDB" id="A0AAQ4DS15"/>
<organism evidence="1 2">
    <name type="scientific">Amblyomma americanum</name>
    <name type="common">Lone star tick</name>
    <dbReference type="NCBI Taxonomy" id="6943"/>
    <lineage>
        <taxon>Eukaryota</taxon>
        <taxon>Metazoa</taxon>
        <taxon>Ecdysozoa</taxon>
        <taxon>Arthropoda</taxon>
        <taxon>Chelicerata</taxon>
        <taxon>Arachnida</taxon>
        <taxon>Acari</taxon>
        <taxon>Parasitiformes</taxon>
        <taxon>Ixodida</taxon>
        <taxon>Ixodoidea</taxon>
        <taxon>Ixodidae</taxon>
        <taxon>Amblyomminae</taxon>
        <taxon>Amblyomma</taxon>
    </lineage>
</organism>
<sequence length="68" mass="7538">MTSARPPYSGGAVDGATLRAIARVTRTARRRRRRCQRAARGRGARAWFFGAAPVLVFRRHPSDICAAR</sequence>
<dbReference type="EMBL" id="JARKHS020027566">
    <property type="protein sequence ID" value="KAK8765255.1"/>
    <property type="molecule type" value="Genomic_DNA"/>
</dbReference>
<comment type="caution">
    <text evidence="1">The sequence shown here is derived from an EMBL/GenBank/DDBJ whole genome shotgun (WGS) entry which is preliminary data.</text>
</comment>
<reference evidence="1 2" key="1">
    <citation type="journal article" date="2023" name="Arcadia Sci">
        <title>De novo assembly of a long-read Amblyomma americanum tick genome.</title>
        <authorList>
            <person name="Chou S."/>
            <person name="Poskanzer K.E."/>
            <person name="Rollins M."/>
            <person name="Thuy-Boun P.S."/>
        </authorList>
    </citation>
    <scope>NUCLEOTIDE SEQUENCE [LARGE SCALE GENOMIC DNA]</scope>
    <source>
        <strain evidence="1">F_SG_1</strain>
        <tissue evidence="1">Salivary glands</tissue>
    </source>
</reference>